<dbReference type="Pfam" id="PF07610">
    <property type="entry name" value="DUF1573"/>
    <property type="match status" value="1"/>
</dbReference>
<keyword evidence="3" id="KW-1185">Reference proteome</keyword>
<dbReference type="PANTHER" id="PTHR37833">
    <property type="entry name" value="LIPOPROTEIN-RELATED"/>
    <property type="match status" value="1"/>
</dbReference>
<name>A0A6I6GRL5_9BACT</name>
<reference evidence="2 3" key="1">
    <citation type="submission" date="2019-11" db="EMBL/GenBank/DDBJ databases">
        <authorList>
            <person name="Im W.T."/>
        </authorList>
    </citation>
    <scope>NUCLEOTIDE SEQUENCE [LARGE SCALE GENOMIC DNA]</scope>
    <source>
        <strain evidence="2 3">SB-02</strain>
    </source>
</reference>
<evidence type="ECO:0000313" key="3">
    <source>
        <dbReference type="Proteomes" id="UP000426027"/>
    </source>
</evidence>
<evidence type="ECO:0000256" key="1">
    <source>
        <dbReference type="SAM" id="SignalP"/>
    </source>
</evidence>
<accession>A0A6I6GRL5</accession>
<organism evidence="2 3">
    <name type="scientific">Phnomibacter ginsenosidimutans</name>
    <dbReference type="NCBI Taxonomy" id="2676868"/>
    <lineage>
        <taxon>Bacteria</taxon>
        <taxon>Pseudomonadati</taxon>
        <taxon>Bacteroidota</taxon>
        <taxon>Chitinophagia</taxon>
        <taxon>Chitinophagales</taxon>
        <taxon>Chitinophagaceae</taxon>
        <taxon>Phnomibacter</taxon>
    </lineage>
</organism>
<dbReference type="InterPro" id="IPR013783">
    <property type="entry name" value="Ig-like_fold"/>
</dbReference>
<dbReference type="PANTHER" id="PTHR37833:SF1">
    <property type="entry name" value="SIGNAL PEPTIDE PROTEIN"/>
    <property type="match status" value="1"/>
</dbReference>
<sequence length="164" mass="17343">MNMKIILLAALSVSFVACLSEADTKVPAEGGIDRATVLNDSANYTSIQWLDSIQDMGKIREGQKLEVTFRMKNTGTKPLIVQSVNASCGCTVPSKPEEPVMPGAEASVKAVFDSQGRSGVNHKTITVVTNTVGTQSHVLEFNVEVIGSTEGPKASTPQPVKPGI</sequence>
<feature type="signal peptide" evidence="1">
    <location>
        <begin position="1"/>
        <end position="22"/>
    </location>
</feature>
<evidence type="ECO:0000313" key="2">
    <source>
        <dbReference type="EMBL" id="QGW27749.1"/>
    </source>
</evidence>
<dbReference type="RefSeq" id="WP_157477804.1">
    <property type="nucleotide sequence ID" value="NZ_CP046566.1"/>
</dbReference>
<dbReference type="InterPro" id="IPR011467">
    <property type="entry name" value="DUF1573"/>
</dbReference>
<proteinExistence type="predicted"/>
<dbReference type="AlphaFoldDB" id="A0A6I6GRL5"/>
<keyword evidence="1" id="KW-0732">Signal</keyword>
<gene>
    <name evidence="2" type="ORF">GLV81_06285</name>
</gene>
<dbReference type="Proteomes" id="UP000426027">
    <property type="component" value="Chromosome"/>
</dbReference>
<feature type="chain" id="PRO_5026249403" evidence="1">
    <location>
        <begin position="23"/>
        <end position="164"/>
    </location>
</feature>
<dbReference type="Gene3D" id="2.60.40.10">
    <property type="entry name" value="Immunoglobulins"/>
    <property type="match status" value="1"/>
</dbReference>
<dbReference type="KEGG" id="fls:GLV81_06285"/>
<dbReference type="EMBL" id="CP046566">
    <property type="protein sequence ID" value="QGW27749.1"/>
    <property type="molecule type" value="Genomic_DNA"/>
</dbReference>
<dbReference type="PROSITE" id="PS51257">
    <property type="entry name" value="PROKAR_LIPOPROTEIN"/>
    <property type="match status" value="1"/>
</dbReference>
<protein>
    <submittedName>
        <fullName evidence="2">DUF1573 domain-containing protein</fullName>
    </submittedName>
</protein>